<protein>
    <submittedName>
        <fullName evidence="1">Uncharacterized protein</fullName>
    </submittedName>
</protein>
<dbReference type="AlphaFoldDB" id="A0A381YKZ7"/>
<sequence>MTNFSALLAKAAKAVDKEMDDQLPGGQELEHRLFDAMRYATL</sequence>
<gene>
    <name evidence="1" type="ORF">METZ01_LOCUS129991</name>
</gene>
<reference evidence="1" key="1">
    <citation type="submission" date="2018-05" db="EMBL/GenBank/DDBJ databases">
        <authorList>
            <person name="Lanie J.A."/>
            <person name="Ng W.-L."/>
            <person name="Kazmierczak K.M."/>
            <person name="Andrzejewski T.M."/>
            <person name="Davidsen T.M."/>
            <person name="Wayne K.J."/>
            <person name="Tettelin H."/>
            <person name="Glass J.I."/>
            <person name="Rusch D."/>
            <person name="Podicherti R."/>
            <person name="Tsui H.-C.T."/>
            <person name="Winkler M.E."/>
        </authorList>
    </citation>
    <scope>NUCLEOTIDE SEQUENCE</scope>
</reference>
<accession>A0A381YKZ7</accession>
<dbReference type="EMBL" id="UINC01018375">
    <property type="protein sequence ID" value="SVA77137.1"/>
    <property type="molecule type" value="Genomic_DNA"/>
</dbReference>
<proteinExistence type="predicted"/>
<organism evidence="1">
    <name type="scientific">marine metagenome</name>
    <dbReference type="NCBI Taxonomy" id="408172"/>
    <lineage>
        <taxon>unclassified sequences</taxon>
        <taxon>metagenomes</taxon>
        <taxon>ecological metagenomes</taxon>
    </lineage>
</organism>
<feature type="non-terminal residue" evidence="1">
    <location>
        <position position="42"/>
    </location>
</feature>
<name>A0A381YKZ7_9ZZZZ</name>
<evidence type="ECO:0000313" key="1">
    <source>
        <dbReference type="EMBL" id="SVA77137.1"/>
    </source>
</evidence>